<dbReference type="GO" id="GO:0032298">
    <property type="term" value="P:positive regulation of DNA-templated DNA replication initiation"/>
    <property type="evidence" value="ECO:0007669"/>
    <property type="project" value="TreeGrafter"/>
</dbReference>
<dbReference type="Pfam" id="PF04364">
    <property type="entry name" value="DNA_pol3_chi"/>
    <property type="match status" value="1"/>
</dbReference>
<protein>
    <submittedName>
        <fullName evidence="1">DNA polymerase III subunit chi</fullName>
    </submittedName>
</protein>
<dbReference type="EMBL" id="SSOC01000009">
    <property type="protein sequence ID" value="THF61520.1"/>
    <property type="molecule type" value="Genomic_DNA"/>
</dbReference>
<dbReference type="InterPro" id="IPR036768">
    <property type="entry name" value="PolIII_chi_sf"/>
</dbReference>
<dbReference type="AlphaFoldDB" id="A0A4S4APB4"/>
<sequence length="144" mass="16285">MPKVQFYHNAADRIGLACELAARAHAGGRRVALRLDDPAEARRLDHLLWSFEQLAFIPHVAADSPLAAETPVVIGRAQQRDWPHQDVLINLAADLAADFEQFRMVVEIVGQSEADKAPARERFRHYKQRELPIQAFDAVRREAL</sequence>
<dbReference type="RefSeq" id="WP_136350182.1">
    <property type="nucleotide sequence ID" value="NZ_SSOC01000009.1"/>
</dbReference>
<organism evidence="1 2">
    <name type="scientific">Pseudothauera nasutitermitis</name>
    <dbReference type="NCBI Taxonomy" id="2565930"/>
    <lineage>
        <taxon>Bacteria</taxon>
        <taxon>Pseudomonadati</taxon>
        <taxon>Pseudomonadota</taxon>
        <taxon>Betaproteobacteria</taxon>
        <taxon>Rhodocyclales</taxon>
        <taxon>Zoogloeaceae</taxon>
        <taxon>Pseudothauera</taxon>
    </lineage>
</organism>
<dbReference type="Gene3D" id="3.40.50.10110">
    <property type="entry name" value="DNA polymerase III subunit chi"/>
    <property type="match status" value="1"/>
</dbReference>
<reference evidence="1 2" key="1">
    <citation type="submission" date="2019-04" db="EMBL/GenBank/DDBJ databases">
        <title>Azoarcus nasutitermitis sp. nov. isolated from termite nest.</title>
        <authorList>
            <person name="Lin S.-Y."/>
            <person name="Hameed A."/>
            <person name="Hsu Y.-H."/>
            <person name="Young C.-C."/>
        </authorList>
    </citation>
    <scope>NUCLEOTIDE SEQUENCE [LARGE SCALE GENOMIC DNA]</scope>
    <source>
        <strain evidence="1 2">CC-YHH838</strain>
    </source>
</reference>
<dbReference type="GO" id="GO:0003887">
    <property type="term" value="F:DNA-directed DNA polymerase activity"/>
    <property type="evidence" value="ECO:0007669"/>
    <property type="project" value="InterPro"/>
</dbReference>
<comment type="caution">
    <text evidence="1">The sequence shown here is derived from an EMBL/GenBank/DDBJ whole genome shotgun (WGS) entry which is preliminary data.</text>
</comment>
<dbReference type="PANTHER" id="PTHR38767">
    <property type="entry name" value="DNA POLYMERASE III SUBUNIT CHI"/>
    <property type="match status" value="1"/>
</dbReference>
<dbReference type="InterPro" id="IPR007459">
    <property type="entry name" value="DNA_pol3_chi"/>
</dbReference>
<dbReference type="SUPFAM" id="SSF102400">
    <property type="entry name" value="DNA polymerase III chi subunit"/>
    <property type="match status" value="1"/>
</dbReference>
<keyword evidence="2" id="KW-1185">Reference proteome</keyword>
<dbReference type="PANTHER" id="PTHR38767:SF1">
    <property type="entry name" value="DNA POLYMERASE III SUBUNIT CHI"/>
    <property type="match status" value="1"/>
</dbReference>
<dbReference type="OrthoDB" id="5297568at2"/>
<gene>
    <name evidence="1" type="ORF">E6C76_20810</name>
</gene>
<dbReference type="GO" id="GO:0006260">
    <property type="term" value="P:DNA replication"/>
    <property type="evidence" value="ECO:0007669"/>
    <property type="project" value="InterPro"/>
</dbReference>
<evidence type="ECO:0000313" key="2">
    <source>
        <dbReference type="Proteomes" id="UP000308430"/>
    </source>
</evidence>
<accession>A0A4S4APB4</accession>
<proteinExistence type="predicted"/>
<name>A0A4S4APB4_9RHOO</name>
<evidence type="ECO:0000313" key="1">
    <source>
        <dbReference type="EMBL" id="THF61520.1"/>
    </source>
</evidence>
<dbReference type="Proteomes" id="UP000308430">
    <property type="component" value="Unassembled WGS sequence"/>
</dbReference>
<dbReference type="GO" id="GO:0003677">
    <property type="term" value="F:DNA binding"/>
    <property type="evidence" value="ECO:0007669"/>
    <property type="project" value="InterPro"/>
</dbReference>